<dbReference type="SUPFAM" id="SSF88659">
    <property type="entry name" value="Sigma3 and sigma4 domains of RNA polymerase sigma factors"/>
    <property type="match status" value="1"/>
</dbReference>
<name>A0ABW0K8L9_9BACL</name>
<proteinExistence type="predicted"/>
<protein>
    <submittedName>
        <fullName evidence="2">Sigma factor-like helix-turn-helix DNA-binding protein</fullName>
    </submittedName>
</protein>
<feature type="domain" description="RNA polymerase sigma-70 region 4" evidence="1">
    <location>
        <begin position="39"/>
        <end position="85"/>
    </location>
</feature>
<accession>A0ABW0K8L9</accession>
<dbReference type="InterPro" id="IPR013324">
    <property type="entry name" value="RNA_pol_sigma_r3/r4-like"/>
</dbReference>
<gene>
    <name evidence="2" type="ORF">ACFPOG_12275</name>
</gene>
<dbReference type="Pfam" id="PF04545">
    <property type="entry name" value="Sigma70_r4"/>
    <property type="match status" value="1"/>
</dbReference>
<dbReference type="Proteomes" id="UP001596044">
    <property type="component" value="Unassembled WGS sequence"/>
</dbReference>
<comment type="caution">
    <text evidence="2">The sequence shown here is derived from an EMBL/GenBank/DDBJ whole genome shotgun (WGS) entry which is preliminary data.</text>
</comment>
<evidence type="ECO:0000259" key="1">
    <source>
        <dbReference type="Pfam" id="PF04545"/>
    </source>
</evidence>
<sequence length="97" mass="11707">MGIVKREYKYRDNSVFKELHLLIENLYEKYGINLFEDERLSEREQMLINMYYQDGYTLPTIASIFGITRAQVNRIYVVTVKRIKEIIRGKRARNNRV</sequence>
<dbReference type="RefSeq" id="WP_377524561.1">
    <property type="nucleotide sequence ID" value="NZ_JBHSMJ010000017.1"/>
</dbReference>
<dbReference type="EMBL" id="JBHSMJ010000017">
    <property type="protein sequence ID" value="MFC5449042.1"/>
    <property type="molecule type" value="Genomic_DNA"/>
</dbReference>
<organism evidence="2 3">
    <name type="scientific">Paenibacillus aestuarii</name>
    <dbReference type="NCBI Taxonomy" id="516965"/>
    <lineage>
        <taxon>Bacteria</taxon>
        <taxon>Bacillati</taxon>
        <taxon>Bacillota</taxon>
        <taxon>Bacilli</taxon>
        <taxon>Bacillales</taxon>
        <taxon>Paenibacillaceae</taxon>
        <taxon>Paenibacillus</taxon>
    </lineage>
</organism>
<dbReference type="Gene3D" id="1.20.140.160">
    <property type="match status" value="1"/>
</dbReference>
<keyword evidence="3" id="KW-1185">Reference proteome</keyword>
<dbReference type="InterPro" id="IPR007630">
    <property type="entry name" value="RNA_pol_sigma70_r4"/>
</dbReference>
<evidence type="ECO:0000313" key="2">
    <source>
        <dbReference type="EMBL" id="MFC5449042.1"/>
    </source>
</evidence>
<reference evidence="3" key="1">
    <citation type="journal article" date="2019" name="Int. J. Syst. Evol. Microbiol.">
        <title>The Global Catalogue of Microorganisms (GCM) 10K type strain sequencing project: providing services to taxonomists for standard genome sequencing and annotation.</title>
        <authorList>
            <consortium name="The Broad Institute Genomics Platform"/>
            <consortium name="The Broad Institute Genome Sequencing Center for Infectious Disease"/>
            <person name="Wu L."/>
            <person name="Ma J."/>
        </authorList>
    </citation>
    <scope>NUCLEOTIDE SEQUENCE [LARGE SCALE GENOMIC DNA]</scope>
    <source>
        <strain evidence="3">KACC 11904</strain>
    </source>
</reference>
<evidence type="ECO:0000313" key="3">
    <source>
        <dbReference type="Proteomes" id="UP001596044"/>
    </source>
</evidence>